<feature type="signal peptide" evidence="2">
    <location>
        <begin position="1"/>
        <end position="30"/>
    </location>
</feature>
<feature type="compositionally biased region" description="Basic residues" evidence="1">
    <location>
        <begin position="147"/>
        <end position="159"/>
    </location>
</feature>
<dbReference type="PANTHER" id="PTHR47303">
    <property type="match status" value="1"/>
</dbReference>
<evidence type="ECO:0000313" key="4">
    <source>
        <dbReference type="Proteomes" id="UP001474421"/>
    </source>
</evidence>
<dbReference type="Proteomes" id="UP001474421">
    <property type="component" value="Unassembled WGS sequence"/>
</dbReference>
<dbReference type="InterPro" id="IPR002110">
    <property type="entry name" value="Ankyrin_rpt"/>
</dbReference>
<feature type="region of interest" description="Disordered" evidence="1">
    <location>
        <begin position="31"/>
        <end position="56"/>
    </location>
</feature>
<dbReference type="Pfam" id="PF12796">
    <property type="entry name" value="Ank_2"/>
    <property type="match status" value="1"/>
</dbReference>
<name>A0AAW1AXS8_CROAD</name>
<reference evidence="3 4" key="1">
    <citation type="journal article" date="2024" name="Proc. Natl. Acad. Sci. U.S.A.">
        <title>The genetic regulatory architecture and epigenomic basis for age-related changes in rattlesnake venom.</title>
        <authorList>
            <person name="Hogan M.P."/>
            <person name="Holding M.L."/>
            <person name="Nystrom G.S."/>
            <person name="Colston T.J."/>
            <person name="Bartlett D.A."/>
            <person name="Mason A.J."/>
            <person name="Ellsworth S.A."/>
            <person name="Rautsaw R.M."/>
            <person name="Lawrence K.C."/>
            <person name="Strickland J.L."/>
            <person name="He B."/>
            <person name="Fraser P."/>
            <person name="Margres M.J."/>
            <person name="Gilbert D.M."/>
            <person name="Gibbs H.L."/>
            <person name="Parkinson C.L."/>
            <person name="Rokyta D.R."/>
        </authorList>
    </citation>
    <scope>NUCLEOTIDE SEQUENCE [LARGE SCALE GENOMIC DNA]</scope>
    <source>
        <strain evidence="3">DRR0105</strain>
    </source>
</reference>
<keyword evidence="4" id="KW-1185">Reference proteome</keyword>
<dbReference type="AlphaFoldDB" id="A0AAW1AXS8"/>
<evidence type="ECO:0000256" key="1">
    <source>
        <dbReference type="SAM" id="MobiDB-lite"/>
    </source>
</evidence>
<feature type="compositionally biased region" description="Polar residues" evidence="1">
    <location>
        <begin position="165"/>
        <end position="178"/>
    </location>
</feature>
<gene>
    <name evidence="3" type="ORF">NXF25_014844</name>
</gene>
<evidence type="ECO:0000313" key="3">
    <source>
        <dbReference type="EMBL" id="KAK9394316.1"/>
    </source>
</evidence>
<dbReference type="EMBL" id="JAOTOJ010000011">
    <property type="protein sequence ID" value="KAK9394316.1"/>
    <property type="molecule type" value="Genomic_DNA"/>
</dbReference>
<dbReference type="SUPFAM" id="SSF48403">
    <property type="entry name" value="Ankyrin repeat"/>
    <property type="match status" value="1"/>
</dbReference>
<accession>A0AAW1AXS8</accession>
<feature type="region of interest" description="Disordered" evidence="1">
    <location>
        <begin position="95"/>
        <end position="178"/>
    </location>
</feature>
<dbReference type="PANTHER" id="PTHR47303:SF1">
    <property type="entry name" value="NF-KAPPA-B INHIBITOR BETA"/>
    <property type="match status" value="1"/>
</dbReference>
<proteinExistence type="predicted"/>
<organism evidence="3 4">
    <name type="scientific">Crotalus adamanteus</name>
    <name type="common">Eastern diamondback rattlesnake</name>
    <dbReference type="NCBI Taxonomy" id="8729"/>
    <lineage>
        <taxon>Eukaryota</taxon>
        <taxon>Metazoa</taxon>
        <taxon>Chordata</taxon>
        <taxon>Craniata</taxon>
        <taxon>Vertebrata</taxon>
        <taxon>Euteleostomi</taxon>
        <taxon>Lepidosauria</taxon>
        <taxon>Squamata</taxon>
        <taxon>Bifurcata</taxon>
        <taxon>Unidentata</taxon>
        <taxon>Episquamata</taxon>
        <taxon>Toxicofera</taxon>
        <taxon>Serpentes</taxon>
        <taxon>Colubroidea</taxon>
        <taxon>Viperidae</taxon>
        <taxon>Crotalinae</taxon>
        <taxon>Crotalus</taxon>
    </lineage>
</organism>
<keyword evidence="2" id="KW-0732">Signal</keyword>
<protein>
    <submittedName>
        <fullName evidence="3">NF-kappa-B inhibitor beta</fullName>
    </submittedName>
</protein>
<sequence length="317" mass="34332">MMGLEVNPHSPLQIIFLRVLLLQLEPLSQQAPPVGFLPGRPRSRKSSLRPAGQSCLERRPQRGRIWSDGSRFRPLNPHQGPGGLFGVRFGTGGSACNKGNTRKKGRLGLGPPPPQPTVPSAVAALPSRLSMESRDAAPPRIQTNLCPKRKTISPKKPRGRAANGQPASKQTPDVTDGRQGTTALHIAVILGASDFVGKLVLAAAGLCVQEKGGHMALHLACREGWRDCAQQLLAPSLAIQRLSQGNRFRAQLDCTNYDEPAPMCSLLASTMISIIAHSHETPVNQQVLFSRSNFPGCFSFEGWSRNVLLENQKTSER</sequence>
<dbReference type="Gene3D" id="1.25.40.20">
    <property type="entry name" value="Ankyrin repeat-containing domain"/>
    <property type="match status" value="1"/>
</dbReference>
<dbReference type="InterPro" id="IPR036770">
    <property type="entry name" value="Ankyrin_rpt-contain_sf"/>
</dbReference>
<dbReference type="GO" id="GO:0071222">
    <property type="term" value="P:cellular response to lipopolysaccharide"/>
    <property type="evidence" value="ECO:0007669"/>
    <property type="project" value="TreeGrafter"/>
</dbReference>
<comment type="caution">
    <text evidence="3">The sequence shown here is derived from an EMBL/GenBank/DDBJ whole genome shotgun (WGS) entry which is preliminary data.</text>
</comment>
<feature type="chain" id="PRO_5043541995" evidence="2">
    <location>
        <begin position="31"/>
        <end position="317"/>
    </location>
</feature>
<evidence type="ECO:0000256" key="2">
    <source>
        <dbReference type="SAM" id="SignalP"/>
    </source>
</evidence>